<dbReference type="STRING" id="1849047.A0A3D8QKU1"/>
<dbReference type="Pfam" id="PF00082">
    <property type="entry name" value="Peptidase_S8"/>
    <property type="match status" value="1"/>
</dbReference>
<evidence type="ECO:0000313" key="12">
    <source>
        <dbReference type="Proteomes" id="UP000256645"/>
    </source>
</evidence>
<organism evidence="11 12">
    <name type="scientific">Coleophoma cylindrospora</name>
    <dbReference type="NCBI Taxonomy" id="1849047"/>
    <lineage>
        <taxon>Eukaryota</taxon>
        <taxon>Fungi</taxon>
        <taxon>Dikarya</taxon>
        <taxon>Ascomycota</taxon>
        <taxon>Pezizomycotina</taxon>
        <taxon>Leotiomycetes</taxon>
        <taxon>Helotiales</taxon>
        <taxon>Dermateaceae</taxon>
        <taxon>Coleophoma</taxon>
    </lineage>
</organism>
<dbReference type="PRINTS" id="PR00723">
    <property type="entry name" value="SUBTILISIN"/>
</dbReference>
<name>A0A3D8QKU1_9HELO</name>
<proteinExistence type="inferred from homology"/>
<evidence type="ECO:0000256" key="7">
    <source>
        <dbReference type="PROSITE-ProRule" id="PRU01240"/>
    </source>
</evidence>
<evidence type="ECO:0000259" key="9">
    <source>
        <dbReference type="Pfam" id="PF00082"/>
    </source>
</evidence>
<evidence type="ECO:0000256" key="3">
    <source>
        <dbReference type="ARBA" id="ARBA00022729"/>
    </source>
</evidence>
<dbReference type="InterPro" id="IPR050131">
    <property type="entry name" value="Peptidase_S8_subtilisin-like"/>
</dbReference>
<dbReference type="EMBL" id="PDLM01000014">
    <property type="protein sequence ID" value="RDW62446.1"/>
    <property type="molecule type" value="Genomic_DNA"/>
</dbReference>
<evidence type="ECO:0000256" key="1">
    <source>
        <dbReference type="ARBA" id="ARBA00011073"/>
    </source>
</evidence>
<protein>
    <recommendedName>
        <fullName evidence="13">Subtilisin-like protein</fullName>
    </recommendedName>
</protein>
<accession>A0A3D8QKU1</accession>
<feature type="active site" description="Charge relay system" evidence="6 7">
    <location>
        <position position="242"/>
    </location>
</feature>
<dbReference type="OrthoDB" id="10256524at2759"/>
<dbReference type="PROSITE" id="PS00136">
    <property type="entry name" value="SUBTILASE_ASP"/>
    <property type="match status" value="1"/>
</dbReference>
<reference evidence="11 12" key="1">
    <citation type="journal article" date="2018" name="IMA Fungus">
        <title>IMA Genome-F 9: Draft genome sequence of Annulohypoxylon stygium, Aspergillus mulundensis, Berkeleyomyces basicola (syn. Thielaviopsis basicola), Ceratocystis smalleyi, two Cercospora beticola strains, Coleophoma cylindrospora, Fusarium fracticaudum, Phialophora cf. hyalina, and Morchella septimelata.</title>
        <authorList>
            <person name="Wingfield B.D."/>
            <person name="Bills G.F."/>
            <person name="Dong Y."/>
            <person name="Huang W."/>
            <person name="Nel W.J."/>
            <person name="Swalarsk-Parry B.S."/>
            <person name="Vaghefi N."/>
            <person name="Wilken P.M."/>
            <person name="An Z."/>
            <person name="de Beer Z.W."/>
            <person name="De Vos L."/>
            <person name="Chen L."/>
            <person name="Duong T.A."/>
            <person name="Gao Y."/>
            <person name="Hammerbacher A."/>
            <person name="Kikkert J.R."/>
            <person name="Li Y."/>
            <person name="Li H."/>
            <person name="Li K."/>
            <person name="Li Q."/>
            <person name="Liu X."/>
            <person name="Ma X."/>
            <person name="Naidoo K."/>
            <person name="Pethybridge S.J."/>
            <person name="Sun J."/>
            <person name="Steenkamp E.T."/>
            <person name="van der Nest M.A."/>
            <person name="van Wyk S."/>
            <person name="Wingfield M.J."/>
            <person name="Xiong C."/>
            <person name="Yue Q."/>
            <person name="Zhang X."/>
        </authorList>
    </citation>
    <scope>NUCLEOTIDE SEQUENCE [LARGE SCALE GENOMIC DNA]</scope>
    <source>
        <strain evidence="11 12">BP6252</strain>
    </source>
</reference>
<keyword evidence="12" id="KW-1185">Reference proteome</keyword>
<dbReference type="GO" id="GO:0016020">
    <property type="term" value="C:membrane"/>
    <property type="evidence" value="ECO:0007669"/>
    <property type="project" value="InterPro"/>
</dbReference>
<evidence type="ECO:0000256" key="8">
    <source>
        <dbReference type="SAM" id="SignalP"/>
    </source>
</evidence>
<dbReference type="InterPro" id="IPR010435">
    <property type="entry name" value="C5a/SBT2-like_Fn3"/>
</dbReference>
<evidence type="ECO:0000256" key="4">
    <source>
        <dbReference type="ARBA" id="ARBA00022801"/>
    </source>
</evidence>
<dbReference type="InterPro" id="IPR034187">
    <property type="entry name" value="Peptidases_S8_5"/>
</dbReference>
<keyword evidence="3 8" id="KW-0732">Signal</keyword>
<feature type="active site" description="Charge relay system" evidence="6 7">
    <location>
        <position position="188"/>
    </location>
</feature>
<keyword evidence="5 7" id="KW-0720">Serine protease</keyword>
<dbReference type="PANTHER" id="PTHR43806:SF66">
    <property type="entry name" value="SERIN ENDOPEPTIDASE"/>
    <property type="match status" value="1"/>
</dbReference>
<comment type="caution">
    <text evidence="11">The sequence shown here is derived from an EMBL/GenBank/DDBJ whole genome shotgun (WGS) entry which is preliminary data.</text>
</comment>
<dbReference type="GO" id="GO:0004252">
    <property type="term" value="F:serine-type endopeptidase activity"/>
    <property type="evidence" value="ECO:0007669"/>
    <property type="project" value="UniProtKB-UniRule"/>
</dbReference>
<evidence type="ECO:0000256" key="5">
    <source>
        <dbReference type="ARBA" id="ARBA00022825"/>
    </source>
</evidence>
<feature type="signal peptide" evidence="8">
    <location>
        <begin position="1"/>
        <end position="18"/>
    </location>
</feature>
<dbReference type="AlphaFoldDB" id="A0A3D8QKU1"/>
<dbReference type="PROSITE" id="PS51892">
    <property type="entry name" value="SUBTILASE"/>
    <property type="match status" value="1"/>
</dbReference>
<dbReference type="InterPro" id="IPR036852">
    <property type="entry name" value="Peptidase_S8/S53_dom_sf"/>
</dbReference>
<dbReference type="InterPro" id="IPR015500">
    <property type="entry name" value="Peptidase_S8_subtilisin-rel"/>
</dbReference>
<evidence type="ECO:0008006" key="13">
    <source>
        <dbReference type="Google" id="ProtNLM"/>
    </source>
</evidence>
<evidence type="ECO:0000256" key="2">
    <source>
        <dbReference type="ARBA" id="ARBA00022670"/>
    </source>
</evidence>
<dbReference type="CDD" id="cd07489">
    <property type="entry name" value="Peptidases_S8_5"/>
    <property type="match status" value="1"/>
</dbReference>
<dbReference type="PANTHER" id="PTHR43806">
    <property type="entry name" value="PEPTIDASE S8"/>
    <property type="match status" value="1"/>
</dbReference>
<evidence type="ECO:0000313" key="11">
    <source>
        <dbReference type="EMBL" id="RDW62446.1"/>
    </source>
</evidence>
<evidence type="ECO:0000256" key="6">
    <source>
        <dbReference type="PIRSR" id="PIRSR615500-1"/>
    </source>
</evidence>
<keyword evidence="4 7" id="KW-0378">Hydrolase</keyword>
<comment type="similarity">
    <text evidence="1 7">Belongs to the peptidase S8 family.</text>
</comment>
<dbReference type="Pfam" id="PF06280">
    <property type="entry name" value="fn3_5"/>
    <property type="match status" value="1"/>
</dbReference>
<evidence type="ECO:0000259" key="10">
    <source>
        <dbReference type="Pfam" id="PF06280"/>
    </source>
</evidence>
<sequence>MLLSPVAGLIALASLACGNIVANSSSFSTRSSTLPNTYIVSLLAGAPKSLQGRTLDSGHQAFHKRATAASIKYSVNYQYDAPDLLYGLSIKLENDADAAAIRNMPEVQGVWPVRSIARPQAAIPDAHGPQAEQFAATQPTSRLLKRSDPQHLNPDGNVNHNTPHTMTGVDKLHSQGIKGKGVKVAVLDTGVDYRHAALGGCFGPGCKVSFGYDLVGDAYDGTYGNPPMPDSDPLATCVTGFHGTHTLGIIAMEESVESTFSGMIGVAPEATMGMYRVFGCTGGAGDDVLVAAMIRAADDGADVISMSIGEVVAYANISWSPFEQVVTGLTTRGVAVIAAAGNDGAYRPFNTETPGLANDALSVASVENVGFQTFEMQDSLGKTIRYGSLYPFAKGTLTAVLVGSGTLASEYGCTTADHAAAAAKATGDLSKYVLIVRRGYCPVTTIQAYAATAGFNNVITFPDDTDPNVFIQGYISPSPYLVGNSSAIVNFGSTTNRIILDGVTSGKNYTLKFGTPNTHISKQAWGGQMSNFSSVGPTWDWKFKPQMAAPGGNILSTYPLDAGGWAILSGTSMATPYLAGVYALVKSQNSALGPKEIFNVMQSTSKPTIMPGRSDITTVAHQGAGLVSAYDAVTYTSRVSPGQLALGPTEKLLNEQPEITITNRANYPVTYRLTHTIANGMKYYPHGEELPGNEGWLNLLFCRLEASLFAASMSFEQSSITIPAGQSQQVPLAITPPQGLSPEEIPIYSGFVTVSSSLGDEQFSIPYMGVGYNYTAAASFGHDTPGPSTNVNDNYRDIFSAPTVYHSGGEEVQNYRRFTLESNDLVGVVSTFLQPTSWMRYDLVRADIELTPTWYGFDPNVTYTNLTKTASPDHMVGGVPIIGNILYYQMNIPTFQVYYGWAGLLYDENYYQIGLLKGSYRILIRSIFTGVNVNDTVYNDVTNWQTFLGPIVEITRDVPAV</sequence>
<gene>
    <name evidence="11" type="ORF">BP6252_11879</name>
</gene>
<feature type="domain" description="Peptidase S8/S53" evidence="9">
    <location>
        <begin position="179"/>
        <end position="606"/>
    </location>
</feature>
<feature type="domain" description="C5a peptidase/Subtilisin-like protease SBT2-like Fn3-like" evidence="10">
    <location>
        <begin position="658"/>
        <end position="768"/>
    </location>
</feature>
<feature type="chain" id="PRO_5017777302" description="Subtilisin-like protein" evidence="8">
    <location>
        <begin position="19"/>
        <end position="961"/>
    </location>
</feature>
<dbReference type="InterPro" id="IPR000209">
    <property type="entry name" value="Peptidase_S8/S53_dom"/>
</dbReference>
<feature type="active site" description="Charge relay system" evidence="6 7">
    <location>
        <position position="572"/>
    </location>
</feature>
<dbReference type="Gene3D" id="3.40.50.200">
    <property type="entry name" value="Peptidase S8/S53 domain"/>
    <property type="match status" value="2"/>
</dbReference>
<dbReference type="InterPro" id="IPR023827">
    <property type="entry name" value="Peptidase_S8_Asp-AS"/>
</dbReference>
<dbReference type="GO" id="GO:0006508">
    <property type="term" value="P:proteolysis"/>
    <property type="evidence" value="ECO:0007669"/>
    <property type="project" value="UniProtKB-KW"/>
</dbReference>
<dbReference type="SUPFAM" id="SSF52743">
    <property type="entry name" value="Subtilisin-like"/>
    <property type="match status" value="1"/>
</dbReference>
<dbReference type="Proteomes" id="UP000256645">
    <property type="component" value="Unassembled WGS sequence"/>
</dbReference>
<keyword evidence="2 7" id="KW-0645">Protease</keyword>